<keyword evidence="3" id="KW-0964">Secreted</keyword>
<feature type="disulfide bond" evidence="5">
    <location>
        <begin position="185"/>
        <end position="200"/>
    </location>
</feature>
<proteinExistence type="inferred from homology"/>
<evidence type="ECO:0000256" key="1">
    <source>
        <dbReference type="ARBA" id="ARBA00004613"/>
    </source>
</evidence>
<dbReference type="SUPFAM" id="SSF49870">
    <property type="entry name" value="Osmotin, thaumatin-like protein"/>
    <property type="match status" value="1"/>
</dbReference>
<feature type="disulfide bond" evidence="5">
    <location>
        <begin position="107"/>
        <end position="117"/>
    </location>
</feature>
<dbReference type="PROSITE" id="PS51367">
    <property type="entry name" value="THAUMATIN_2"/>
    <property type="match status" value="1"/>
</dbReference>
<dbReference type="PRINTS" id="PR00347">
    <property type="entry name" value="THAUMATIN"/>
</dbReference>
<gene>
    <name evidence="7" type="ORF">FH972_005530</name>
</gene>
<keyword evidence="4 5" id="KW-1015">Disulfide bond</keyword>
<accession>A0A5N6QPW0</accession>
<dbReference type="PIRSF" id="PIRSF002703">
    <property type="entry name" value="Thaumatin"/>
    <property type="match status" value="1"/>
</dbReference>
<organism evidence="7 8">
    <name type="scientific">Carpinus fangiana</name>
    <dbReference type="NCBI Taxonomy" id="176857"/>
    <lineage>
        <taxon>Eukaryota</taxon>
        <taxon>Viridiplantae</taxon>
        <taxon>Streptophyta</taxon>
        <taxon>Embryophyta</taxon>
        <taxon>Tracheophyta</taxon>
        <taxon>Spermatophyta</taxon>
        <taxon>Magnoliopsida</taxon>
        <taxon>eudicotyledons</taxon>
        <taxon>Gunneridae</taxon>
        <taxon>Pentapetalae</taxon>
        <taxon>rosids</taxon>
        <taxon>fabids</taxon>
        <taxon>Fagales</taxon>
        <taxon>Betulaceae</taxon>
        <taxon>Carpinus</taxon>
    </lineage>
</organism>
<keyword evidence="6" id="KW-0472">Membrane</keyword>
<reference evidence="7 8" key="1">
    <citation type="submission" date="2019-06" db="EMBL/GenBank/DDBJ databases">
        <title>A chromosomal-level reference genome of Carpinus fangiana (Coryloideae, Betulaceae).</title>
        <authorList>
            <person name="Yang X."/>
            <person name="Wang Z."/>
            <person name="Zhang L."/>
            <person name="Hao G."/>
            <person name="Liu J."/>
            <person name="Yang Y."/>
        </authorList>
    </citation>
    <scope>NUCLEOTIDE SEQUENCE [LARGE SCALE GENOMIC DNA]</scope>
    <source>
        <strain evidence="7">Cfa_2016G</strain>
        <tissue evidence="7">Leaf</tissue>
    </source>
</reference>
<evidence type="ECO:0000256" key="2">
    <source>
        <dbReference type="ARBA" id="ARBA00010607"/>
    </source>
</evidence>
<feature type="disulfide bond" evidence="5">
    <location>
        <begin position="214"/>
        <end position="224"/>
    </location>
</feature>
<dbReference type="GO" id="GO:0005576">
    <property type="term" value="C:extracellular region"/>
    <property type="evidence" value="ECO:0007669"/>
    <property type="project" value="UniProtKB-SubCell"/>
</dbReference>
<feature type="disulfide bond" evidence="5">
    <location>
        <begin position="177"/>
        <end position="237"/>
    </location>
</feature>
<name>A0A5N6QPW0_9ROSI</name>
<feature type="disulfide bond" evidence="5">
    <location>
        <begin position="62"/>
        <end position="264"/>
    </location>
</feature>
<dbReference type="InterPro" id="IPR001938">
    <property type="entry name" value="Thaumatin"/>
</dbReference>
<evidence type="ECO:0000256" key="6">
    <source>
        <dbReference type="SAM" id="Phobius"/>
    </source>
</evidence>
<evidence type="ECO:0000313" key="8">
    <source>
        <dbReference type="Proteomes" id="UP000327013"/>
    </source>
</evidence>
<dbReference type="Pfam" id="PF00314">
    <property type="entry name" value="Thaumatin"/>
    <property type="match status" value="1"/>
</dbReference>
<feature type="disulfide bond" evidence="5">
    <location>
        <begin position="204"/>
        <end position="213"/>
    </location>
</feature>
<evidence type="ECO:0000313" key="7">
    <source>
        <dbReference type="EMBL" id="KAE8009074.1"/>
    </source>
</evidence>
<dbReference type="CDD" id="cd09218">
    <property type="entry name" value="TLP-PA"/>
    <property type="match status" value="1"/>
</dbReference>
<dbReference type="PANTHER" id="PTHR31048">
    <property type="entry name" value="OS03G0233200 PROTEIN"/>
    <property type="match status" value="1"/>
</dbReference>
<dbReference type="EMBL" id="CM017322">
    <property type="protein sequence ID" value="KAE8009074.1"/>
    <property type="molecule type" value="Genomic_DNA"/>
</dbReference>
<evidence type="ECO:0000256" key="4">
    <source>
        <dbReference type="ARBA" id="ARBA00023157"/>
    </source>
</evidence>
<sequence>MYILLYKHLLSCCSSQLSQTEDRRMASLVSVLLTTFLIFTIIASASVNLSESTRSFTIVNDCKETIWPGITHGESFNGGGFSLKPGQSAVYTASPGWGGRIWARTGCNFDKNGNGTCQTGNCGTSLNCTRPGNPPASLAEFSLGDVDFYDISLVDGFNLPMIVKAINGTGNCSTVGCDGDLRQNCPSDLALKANGKVIACRSACEVFDSDEYCCRGTYGNPGTCLATNYSKSFKQVCPAAYSYAFDDPTSLTTCSGADFIVAFCASRNQTVCSYHDKQLACNQSKGIRPISQGWWVPMLALPLMFKILVIF</sequence>
<dbReference type="OrthoDB" id="430315at2759"/>
<feature type="disulfide bond" evidence="5">
    <location>
        <begin position="172"/>
        <end position="254"/>
    </location>
</feature>
<comment type="subcellular location">
    <subcellularLocation>
        <location evidence="1">Secreted</location>
    </subcellularLocation>
</comment>
<dbReference type="Gene3D" id="2.60.110.10">
    <property type="entry name" value="Thaumatin"/>
    <property type="match status" value="1"/>
</dbReference>
<evidence type="ECO:0000256" key="5">
    <source>
        <dbReference type="PIRSR" id="PIRSR002703-1"/>
    </source>
</evidence>
<evidence type="ECO:0008006" key="9">
    <source>
        <dbReference type="Google" id="ProtNLM"/>
    </source>
</evidence>
<protein>
    <recommendedName>
        <fullName evidence="9">Thaumatin-like protein</fullName>
    </recommendedName>
</protein>
<dbReference type="AlphaFoldDB" id="A0A5N6QPW0"/>
<keyword evidence="6" id="KW-1133">Transmembrane helix</keyword>
<dbReference type="FunFam" id="2.60.110.10:FF:000002">
    <property type="entry name" value="Thaumatin-like protein 1a"/>
    <property type="match status" value="1"/>
</dbReference>
<comment type="similarity">
    <text evidence="2">Belongs to the thaumatin family.</text>
</comment>
<evidence type="ECO:0000256" key="3">
    <source>
        <dbReference type="ARBA" id="ARBA00022525"/>
    </source>
</evidence>
<feature type="disulfide bond" evidence="5">
    <location>
        <begin position="122"/>
        <end position="128"/>
    </location>
</feature>
<dbReference type="SMART" id="SM00205">
    <property type="entry name" value="THN"/>
    <property type="match status" value="1"/>
</dbReference>
<keyword evidence="6" id="KW-0812">Transmembrane</keyword>
<keyword evidence="8" id="KW-1185">Reference proteome</keyword>
<dbReference type="Proteomes" id="UP000327013">
    <property type="component" value="Chromosome 2"/>
</dbReference>
<dbReference type="InterPro" id="IPR037176">
    <property type="entry name" value="Osmotin/thaumatin-like_sf"/>
</dbReference>
<feature type="transmembrane region" description="Helical" evidence="6">
    <location>
        <begin position="25"/>
        <end position="47"/>
    </location>
</feature>